<proteinExistence type="predicted"/>
<dbReference type="AlphaFoldDB" id="A0A8T0F130"/>
<comment type="caution">
    <text evidence="1">The sequence shown here is derived from an EMBL/GenBank/DDBJ whole genome shotgun (WGS) entry which is preliminary data.</text>
</comment>
<dbReference type="EMBL" id="JABXBU010000030">
    <property type="protein sequence ID" value="KAF8784834.1"/>
    <property type="molecule type" value="Genomic_DNA"/>
</dbReference>
<organism evidence="1 2">
    <name type="scientific">Argiope bruennichi</name>
    <name type="common">Wasp spider</name>
    <name type="synonym">Aranea bruennichi</name>
    <dbReference type="NCBI Taxonomy" id="94029"/>
    <lineage>
        <taxon>Eukaryota</taxon>
        <taxon>Metazoa</taxon>
        <taxon>Ecdysozoa</taxon>
        <taxon>Arthropoda</taxon>
        <taxon>Chelicerata</taxon>
        <taxon>Arachnida</taxon>
        <taxon>Araneae</taxon>
        <taxon>Araneomorphae</taxon>
        <taxon>Entelegynae</taxon>
        <taxon>Araneoidea</taxon>
        <taxon>Araneidae</taxon>
        <taxon>Argiope</taxon>
    </lineage>
</organism>
<protein>
    <submittedName>
        <fullName evidence="1">Uncharacterized protein</fullName>
    </submittedName>
</protein>
<accession>A0A8T0F130</accession>
<evidence type="ECO:0000313" key="1">
    <source>
        <dbReference type="EMBL" id="KAF8784834.1"/>
    </source>
</evidence>
<evidence type="ECO:0000313" key="2">
    <source>
        <dbReference type="Proteomes" id="UP000807504"/>
    </source>
</evidence>
<name>A0A8T0F130_ARGBR</name>
<gene>
    <name evidence="1" type="ORF">HNY73_010453</name>
</gene>
<sequence>MVVVTIEGGKPRFKSRAVTEIAVITAKPQHLPRETHPVIGVEVIGPLTLFYTAISHLCIAYPAKDTNTHRSYSYCVKIDEKVEKASSRQYREGKTVVTFDSQSSAFHLKNDLGRLCDWKRPAKVGRVSFGCMYTPSLPCEKKILIKETRAPVESNVPNLRLKLSLDPGYKSGNISLSRFRHVTGTCLECASSSGNNRV</sequence>
<reference evidence="1" key="2">
    <citation type="submission" date="2020-06" db="EMBL/GenBank/DDBJ databases">
        <authorList>
            <person name="Sheffer M."/>
        </authorList>
    </citation>
    <scope>NUCLEOTIDE SEQUENCE</scope>
</reference>
<dbReference type="Proteomes" id="UP000807504">
    <property type="component" value="Unassembled WGS sequence"/>
</dbReference>
<reference evidence="1" key="1">
    <citation type="journal article" date="2020" name="bioRxiv">
        <title>Chromosome-level reference genome of the European wasp spider Argiope bruennichi: a resource for studies on range expansion and evolutionary adaptation.</title>
        <authorList>
            <person name="Sheffer M.M."/>
            <person name="Hoppe A."/>
            <person name="Krehenwinkel H."/>
            <person name="Uhl G."/>
            <person name="Kuss A.W."/>
            <person name="Jensen L."/>
            <person name="Jensen C."/>
            <person name="Gillespie R.G."/>
            <person name="Hoff K.J."/>
            <person name="Prost S."/>
        </authorList>
    </citation>
    <scope>NUCLEOTIDE SEQUENCE</scope>
</reference>
<keyword evidence="2" id="KW-1185">Reference proteome</keyword>